<keyword evidence="1" id="KW-0812">Transmembrane</keyword>
<protein>
    <recommendedName>
        <fullName evidence="4">O-Antigen ligase</fullName>
    </recommendedName>
</protein>
<sequence>MIIGKIAKRNEQYIYYKLAVWLYLFLLIFEGALRKWIFPSLATPLLLVREPIVIWLFCVGIQHKWIKNIFARCLMIFGVIAFVTALLFAHHNLYVALYGLRIYLFHFSFIIVAVKILNREDVLRMCKCILYLSIPMTILIIIQFYSPQSAWVNRGIGGDMEGAGFGGALGYFRPPGTFSFTLGYVAFQGLVCSILIYFLLKNSELRYEQRINRWMLYVMIICYILSVPYSISRTLMFTTVISLAFLFIAILFDKSNRVQFVVSICAILLLLWGVTSLGLFGESIDVFMERFTTANEVEGGLAKGVIGERLLGGIVDSLVDFDIPILGYGLGIGTNAGAKLVSANMYTYFNAESGYGMIIGECGLLLGWLIVGCRVAWGINILKRSLIYIRRYNDLLPWCLCSFAFVEIVNGQIGTPMSLGVIVVSMILTMSALKRI</sequence>
<dbReference type="HOGENOM" id="CLU_047935_0_0_10"/>
<feature type="transmembrane region" description="Helical" evidence="1">
    <location>
        <begin position="178"/>
        <end position="199"/>
    </location>
</feature>
<dbReference type="PATRIC" id="fig|657309.4.peg.398"/>
<accession>D6CX26</accession>
<reference evidence="2 3" key="1">
    <citation type="submission" date="2010-03" db="EMBL/GenBank/DDBJ databases">
        <title>The genome sequence of Bacteriodes xylanisolvens XB1A.</title>
        <authorList>
            <consortium name="metaHIT consortium -- http://www.metahit.eu/"/>
            <person name="Pajon A."/>
            <person name="Turner K."/>
            <person name="Parkhill J."/>
            <person name="Bernalier A."/>
        </authorList>
    </citation>
    <scope>NUCLEOTIDE SEQUENCE [LARGE SCALE GENOMIC DNA]</scope>
    <source>
        <strain evidence="2 3">XB1A</strain>
    </source>
</reference>
<feature type="transmembrane region" description="Helical" evidence="1">
    <location>
        <begin position="36"/>
        <end position="57"/>
    </location>
</feature>
<dbReference type="eggNOG" id="ENOG502Z8S2">
    <property type="taxonomic scope" value="Bacteria"/>
</dbReference>
<dbReference type="AlphaFoldDB" id="D6CX26"/>
<organism evidence="2 3">
    <name type="scientific">Bacteroides xylanisolvens XB1A</name>
    <dbReference type="NCBI Taxonomy" id="657309"/>
    <lineage>
        <taxon>Bacteria</taxon>
        <taxon>Pseudomonadati</taxon>
        <taxon>Bacteroidota</taxon>
        <taxon>Bacteroidia</taxon>
        <taxon>Bacteroidales</taxon>
        <taxon>Bacteroidaceae</taxon>
        <taxon>Bacteroides</taxon>
    </lineage>
</organism>
<proteinExistence type="predicted"/>
<evidence type="ECO:0000313" key="2">
    <source>
        <dbReference type="EMBL" id="CBK66728.1"/>
    </source>
</evidence>
<dbReference type="Proteomes" id="UP000008795">
    <property type="component" value="Chromosome"/>
</dbReference>
<evidence type="ECO:0008006" key="4">
    <source>
        <dbReference type="Google" id="ProtNLM"/>
    </source>
</evidence>
<dbReference type="EMBL" id="FP929033">
    <property type="protein sequence ID" value="CBK66728.1"/>
    <property type="molecule type" value="Genomic_DNA"/>
</dbReference>
<name>D6CX26_9BACE</name>
<evidence type="ECO:0000256" key="1">
    <source>
        <dbReference type="SAM" id="Phobius"/>
    </source>
</evidence>
<feature type="transmembrane region" description="Helical" evidence="1">
    <location>
        <begin position="211"/>
        <end position="229"/>
    </location>
</feature>
<feature type="transmembrane region" description="Helical" evidence="1">
    <location>
        <begin position="12"/>
        <end position="30"/>
    </location>
</feature>
<feature type="transmembrane region" description="Helical" evidence="1">
    <location>
        <begin position="415"/>
        <end position="433"/>
    </location>
</feature>
<reference evidence="2 3" key="2">
    <citation type="submission" date="2010-03" db="EMBL/GenBank/DDBJ databases">
        <authorList>
            <person name="Pajon A."/>
        </authorList>
    </citation>
    <scope>NUCLEOTIDE SEQUENCE [LARGE SCALE GENOMIC DNA]</scope>
    <source>
        <strain evidence="2 3">XB1A</strain>
    </source>
</reference>
<feature type="transmembrane region" description="Helical" evidence="1">
    <location>
        <begin position="235"/>
        <end position="253"/>
    </location>
</feature>
<feature type="transmembrane region" description="Helical" evidence="1">
    <location>
        <begin position="260"/>
        <end position="280"/>
    </location>
</feature>
<keyword evidence="1" id="KW-1133">Transmembrane helix</keyword>
<dbReference type="KEGG" id="bxy:BXY_16120"/>
<feature type="transmembrane region" description="Helical" evidence="1">
    <location>
        <begin position="129"/>
        <end position="146"/>
    </location>
</feature>
<feature type="transmembrane region" description="Helical" evidence="1">
    <location>
        <begin position="69"/>
        <end position="89"/>
    </location>
</feature>
<feature type="transmembrane region" description="Helical" evidence="1">
    <location>
        <begin position="355"/>
        <end position="380"/>
    </location>
</feature>
<gene>
    <name evidence="2" type="ORF">BXY_16120</name>
</gene>
<dbReference type="RefSeq" id="WP_015531632.1">
    <property type="nucleotide sequence ID" value="NC_021017.1"/>
</dbReference>
<keyword evidence="1" id="KW-0472">Membrane</keyword>
<evidence type="ECO:0000313" key="3">
    <source>
        <dbReference type="Proteomes" id="UP000008795"/>
    </source>
</evidence>
<feature type="transmembrane region" description="Helical" evidence="1">
    <location>
        <begin position="95"/>
        <end position="117"/>
    </location>
</feature>